<dbReference type="Pfam" id="PF03073">
    <property type="entry name" value="TspO_MBR"/>
    <property type="match status" value="1"/>
</dbReference>
<dbReference type="Gene3D" id="1.20.1260.100">
    <property type="entry name" value="TspO/MBR protein"/>
    <property type="match status" value="1"/>
</dbReference>
<organism evidence="8 9">
    <name type="scientific">Chlamydomonas eustigma</name>
    <dbReference type="NCBI Taxonomy" id="1157962"/>
    <lineage>
        <taxon>Eukaryota</taxon>
        <taxon>Viridiplantae</taxon>
        <taxon>Chlorophyta</taxon>
        <taxon>core chlorophytes</taxon>
        <taxon>Chlorophyceae</taxon>
        <taxon>CS clade</taxon>
        <taxon>Chlamydomonadales</taxon>
        <taxon>Chlamydomonadaceae</taxon>
        <taxon>Chlamydomonas</taxon>
    </lineage>
</organism>
<keyword evidence="5 7" id="KW-0472">Membrane</keyword>
<dbReference type="Proteomes" id="UP000232323">
    <property type="component" value="Unassembled WGS sequence"/>
</dbReference>
<dbReference type="PANTHER" id="PTHR10057:SF0">
    <property type="entry name" value="TRANSLOCATOR PROTEIN"/>
    <property type="match status" value="1"/>
</dbReference>
<protein>
    <recommendedName>
        <fullName evidence="10">TspO/MBR-related protein</fullName>
    </recommendedName>
</protein>
<evidence type="ECO:0000313" key="8">
    <source>
        <dbReference type="EMBL" id="GAX72571.1"/>
    </source>
</evidence>
<evidence type="ECO:0000256" key="6">
    <source>
        <dbReference type="SAM" id="MobiDB-lite"/>
    </source>
</evidence>
<dbReference type="CDD" id="cd15904">
    <property type="entry name" value="TSPO_MBR"/>
    <property type="match status" value="1"/>
</dbReference>
<dbReference type="FunFam" id="1.20.1260.100:FF:000001">
    <property type="entry name" value="translocator protein 2"/>
    <property type="match status" value="1"/>
</dbReference>
<dbReference type="OrthoDB" id="8841220at2759"/>
<dbReference type="AlphaFoldDB" id="A0A250WP62"/>
<evidence type="ECO:0000256" key="1">
    <source>
        <dbReference type="ARBA" id="ARBA00004141"/>
    </source>
</evidence>
<comment type="similarity">
    <text evidence="2">Belongs to the TspO/BZRP family.</text>
</comment>
<keyword evidence="3 7" id="KW-0812">Transmembrane</keyword>
<reference evidence="8 9" key="1">
    <citation type="submission" date="2017-08" db="EMBL/GenBank/DDBJ databases">
        <title>Acidophilic green algal genome provides insights into adaptation to an acidic environment.</title>
        <authorList>
            <person name="Hirooka S."/>
            <person name="Hirose Y."/>
            <person name="Kanesaki Y."/>
            <person name="Higuchi S."/>
            <person name="Fujiwara T."/>
            <person name="Onuma R."/>
            <person name="Era A."/>
            <person name="Ohbayashi R."/>
            <person name="Uzuka A."/>
            <person name="Nozaki H."/>
            <person name="Yoshikawa H."/>
            <person name="Miyagishima S.Y."/>
        </authorList>
    </citation>
    <scope>NUCLEOTIDE SEQUENCE [LARGE SCALE GENOMIC DNA]</scope>
    <source>
        <strain evidence="8 9">NIES-2499</strain>
    </source>
</reference>
<evidence type="ECO:0000256" key="2">
    <source>
        <dbReference type="ARBA" id="ARBA00007524"/>
    </source>
</evidence>
<feature type="compositionally biased region" description="Polar residues" evidence="6">
    <location>
        <begin position="187"/>
        <end position="206"/>
    </location>
</feature>
<evidence type="ECO:0000256" key="3">
    <source>
        <dbReference type="ARBA" id="ARBA00022692"/>
    </source>
</evidence>
<dbReference type="InterPro" id="IPR038330">
    <property type="entry name" value="TspO/MBR-related_sf"/>
</dbReference>
<feature type="transmembrane region" description="Helical" evidence="7">
    <location>
        <begin position="57"/>
        <end position="78"/>
    </location>
</feature>
<proteinExistence type="inferred from homology"/>
<comment type="subcellular location">
    <subcellularLocation>
        <location evidence="1">Membrane</location>
        <topology evidence="1">Multi-pass membrane protein</topology>
    </subcellularLocation>
</comment>
<feature type="transmembrane region" description="Helical" evidence="7">
    <location>
        <begin position="90"/>
        <end position="108"/>
    </location>
</feature>
<feature type="transmembrane region" description="Helical" evidence="7">
    <location>
        <begin position="140"/>
        <end position="165"/>
    </location>
</feature>
<dbReference type="InterPro" id="IPR004307">
    <property type="entry name" value="TspO_MBR"/>
</dbReference>
<evidence type="ECO:0000256" key="7">
    <source>
        <dbReference type="SAM" id="Phobius"/>
    </source>
</evidence>
<keyword evidence="4 7" id="KW-1133">Transmembrane helix</keyword>
<dbReference type="GO" id="GO:0033013">
    <property type="term" value="P:tetrapyrrole metabolic process"/>
    <property type="evidence" value="ECO:0007669"/>
    <property type="project" value="UniProtKB-ARBA"/>
</dbReference>
<comment type="caution">
    <text evidence="8">The sequence shown here is derived from an EMBL/GenBank/DDBJ whole genome shotgun (WGS) entry which is preliminary data.</text>
</comment>
<feature type="transmembrane region" description="Helical" evidence="7">
    <location>
        <begin position="15"/>
        <end position="36"/>
    </location>
</feature>
<accession>A0A250WP62</accession>
<evidence type="ECO:0008006" key="10">
    <source>
        <dbReference type="Google" id="ProtNLM"/>
    </source>
</evidence>
<name>A0A250WP62_9CHLO</name>
<dbReference type="EMBL" id="BEGY01000001">
    <property type="protein sequence ID" value="GAX72571.1"/>
    <property type="molecule type" value="Genomic_DNA"/>
</dbReference>
<keyword evidence="9" id="KW-1185">Reference proteome</keyword>
<feature type="region of interest" description="Disordered" evidence="6">
    <location>
        <begin position="182"/>
        <end position="206"/>
    </location>
</feature>
<dbReference type="PANTHER" id="PTHR10057">
    <property type="entry name" value="PERIPHERAL-TYPE BENZODIAZEPINE RECEPTOR"/>
    <property type="match status" value="1"/>
</dbReference>
<gene>
    <name evidence="8" type="ORF">CEUSTIGMA_g27.t1</name>
</gene>
<evidence type="ECO:0000256" key="4">
    <source>
        <dbReference type="ARBA" id="ARBA00022989"/>
    </source>
</evidence>
<sequence length="206" mass="22242">MKGDINSLNRNIMDVLTWAASVAIPLTGGFLGASVTAGQIKTWYQKLKKPSWTPPNWLFGPAWTTLYVLMGSASWMVWKQGGFAAQMQPLMIYGASLVANFAWTPLFFGLHRLDLALVDILALLALEGATVHSFSKVIGIQASLLTLGPLMAWTSYATALNFTILRMNPTAISSLPSKGAQVAGEHSANTQTEKVQSSKEPLLSSN</sequence>
<evidence type="ECO:0000313" key="9">
    <source>
        <dbReference type="Proteomes" id="UP000232323"/>
    </source>
</evidence>
<evidence type="ECO:0000256" key="5">
    <source>
        <dbReference type="ARBA" id="ARBA00023136"/>
    </source>
</evidence>
<dbReference type="STRING" id="1157962.A0A250WP62"/>
<feature type="transmembrane region" description="Helical" evidence="7">
    <location>
        <begin position="115"/>
        <end position="134"/>
    </location>
</feature>
<dbReference type="GO" id="GO:0016020">
    <property type="term" value="C:membrane"/>
    <property type="evidence" value="ECO:0007669"/>
    <property type="project" value="UniProtKB-SubCell"/>
</dbReference>